<dbReference type="RefSeq" id="WP_311671167.1">
    <property type="nucleotide sequence ID" value="NZ_JAVREO010000328.1"/>
</dbReference>
<organism evidence="2 3">
    <name type="scientific">Streptomyces chisholmiae</name>
    <dbReference type="NCBI Taxonomy" id="3075540"/>
    <lineage>
        <taxon>Bacteria</taxon>
        <taxon>Bacillati</taxon>
        <taxon>Actinomycetota</taxon>
        <taxon>Actinomycetes</taxon>
        <taxon>Kitasatosporales</taxon>
        <taxon>Streptomycetaceae</taxon>
        <taxon>Streptomyces</taxon>
    </lineage>
</organism>
<gene>
    <name evidence="2" type="ORF">RM844_33420</name>
</gene>
<dbReference type="InterPro" id="IPR036291">
    <property type="entry name" value="NAD(P)-bd_dom_sf"/>
</dbReference>
<sequence length="84" mass="8775">AAVQVARLRGAEVFATASVGKWDVLRGMGLDDAHIGNSRDLSFREKFLGVTGGAGVDVVLNSLAGGFVDASLDLLPRGGRFLEM</sequence>
<dbReference type="SUPFAM" id="SSF51735">
    <property type="entry name" value="NAD(P)-binding Rossmann-fold domains"/>
    <property type="match status" value="1"/>
</dbReference>
<feature type="non-terminal residue" evidence="2">
    <location>
        <position position="1"/>
    </location>
</feature>
<evidence type="ECO:0000259" key="1">
    <source>
        <dbReference type="Pfam" id="PF00107"/>
    </source>
</evidence>
<evidence type="ECO:0000313" key="2">
    <source>
        <dbReference type="EMBL" id="MDT0271180.1"/>
    </source>
</evidence>
<dbReference type="EMBL" id="JAVREO010000328">
    <property type="protein sequence ID" value="MDT0271180.1"/>
    <property type="molecule type" value="Genomic_DNA"/>
</dbReference>
<dbReference type="Pfam" id="PF00107">
    <property type="entry name" value="ADH_zinc_N"/>
    <property type="match status" value="1"/>
</dbReference>
<accession>A0ABU2K1P8</accession>
<dbReference type="Gene3D" id="3.90.180.10">
    <property type="entry name" value="Medium-chain alcohol dehydrogenases, catalytic domain"/>
    <property type="match status" value="1"/>
</dbReference>
<reference evidence="3" key="1">
    <citation type="submission" date="2023-07" db="EMBL/GenBank/DDBJ databases">
        <title>30 novel species of actinomycetes from the DSMZ collection.</title>
        <authorList>
            <person name="Nouioui I."/>
        </authorList>
    </citation>
    <scope>NUCLEOTIDE SEQUENCE [LARGE SCALE GENOMIC DNA]</scope>
    <source>
        <strain evidence="3">DSM 44915</strain>
    </source>
</reference>
<evidence type="ECO:0000313" key="3">
    <source>
        <dbReference type="Proteomes" id="UP001183410"/>
    </source>
</evidence>
<dbReference type="InterPro" id="IPR013149">
    <property type="entry name" value="ADH-like_C"/>
</dbReference>
<feature type="non-terminal residue" evidence="2">
    <location>
        <position position="84"/>
    </location>
</feature>
<feature type="domain" description="Alcohol dehydrogenase-like C-terminal" evidence="1">
    <location>
        <begin position="1"/>
        <end position="81"/>
    </location>
</feature>
<dbReference type="Proteomes" id="UP001183410">
    <property type="component" value="Unassembled WGS sequence"/>
</dbReference>
<proteinExistence type="predicted"/>
<name>A0ABU2K1P8_9ACTN</name>
<keyword evidence="3" id="KW-1185">Reference proteome</keyword>
<comment type="caution">
    <text evidence="2">The sequence shown here is derived from an EMBL/GenBank/DDBJ whole genome shotgun (WGS) entry which is preliminary data.</text>
</comment>
<protein>
    <submittedName>
        <fullName evidence="2">Zinc-binding dehydrogenase</fullName>
    </submittedName>
</protein>